<dbReference type="GO" id="GO:0004794">
    <property type="term" value="F:threonine deaminase activity"/>
    <property type="evidence" value="ECO:0007669"/>
    <property type="project" value="TreeGrafter"/>
</dbReference>
<proteinExistence type="inferred from homology"/>
<dbReference type="InterPro" id="IPR036052">
    <property type="entry name" value="TrpB-like_PALP_sf"/>
</dbReference>
<dbReference type="GO" id="GO:0009097">
    <property type="term" value="P:isoleucine biosynthetic process"/>
    <property type="evidence" value="ECO:0007669"/>
    <property type="project" value="TreeGrafter"/>
</dbReference>
<evidence type="ECO:0000256" key="3">
    <source>
        <dbReference type="ARBA" id="ARBA00022898"/>
    </source>
</evidence>
<dbReference type="InterPro" id="IPR001926">
    <property type="entry name" value="TrpB-like_PALP"/>
</dbReference>
<evidence type="ECO:0000313" key="8">
    <source>
        <dbReference type="EMBL" id="MXY92478.1"/>
    </source>
</evidence>
<evidence type="ECO:0000256" key="6">
    <source>
        <dbReference type="PIRSR" id="PIRSR604450-51"/>
    </source>
</evidence>
<dbReference type="InterPro" id="IPR050147">
    <property type="entry name" value="Ser/Thr_Dehydratase"/>
</dbReference>
<dbReference type="GO" id="GO:0004795">
    <property type="term" value="F:threonine synthase activity"/>
    <property type="evidence" value="ECO:0007669"/>
    <property type="project" value="UniProtKB-UniRule"/>
</dbReference>
<dbReference type="SUPFAM" id="SSF53686">
    <property type="entry name" value="Tryptophan synthase beta subunit-like PLP-dependent enzymes"/>
    <property type="match status" value="1"/>
</dbReference>
<keyword evidence="3 6" id="KW-0663">Pyridoxal phosphate</keyword>
<evidence type="ECO:0000256" key="5">
    <source>
        <dbReference type="NCBIfam" id="TIGR00260"/>
    </source>
</evidence>
<protein>
    <recommendedName>
        <fullName evidence="5">Threonine synthase</fullName>
        <ecNumber evidence="5">4.2.3.1</ecNumber>
    </recommendedName>
</protein>
<dbReference type="GO" id="GO:0009088">
    <property type="term" value="P:threonine biosynthetic process"/>
    <property type="evidence" value="ECO:0007669"/>
    <property type="project" value="UniProtKB-UniRule"/>
</dbReference>
<dbReference type="PANTHER" id="PTHR48078:SF6">
    <property type="entry name" value="L-THREONINE DEHYDRATASE CATABOLIC TDCB"/>
    <property type="match status" value="1"/>
</dbReference>
<reference evidence="8" key="1">
    <citation type="submission" date="2019-09" db="EMBL/GenBank/DDBJ databases">
        <title>Characterisation of the sponge microbiome using genome-centric metagenomics.</title>
        <authorList>
            <person name="Engelberts J.P."/>
            <person name="Robbins S.J."/>
            <person name="De Goeij J.M."/>
            <person name="Aranda M."/>
            <person name="Bell S.C."/>
            <person name="Webster N.S."/>
        </authorList>
    </citation>
    <scope>NUCLEOTIDE SEQUENCE</scope>
    <source>
        <strain evidence="8">SB0664_bin_27</strain>
    </source>
</reference>
<dbReference type="EMBL" id="VXRG01000034">
    <property type="protein sequence ID" value="MXY92478.1"/>
    <property type="molecule type" value="Genomic_DNA"/>
</dbReference>
<gene>
    <name evidence="8" type="primary">thrC</name>
    <name evidence="8" type="ORF">F4Y42_03415</name>
</gene>
<evidence type="ECO:0000256" key="2">
    <source>
        <dbReference type="ARBA" id="ARBA00005517"/>
    </source>
</evidence>
<keyword evidence="4 8" id="KW-0456">Lyase</keyword>
<dbReference type="Pfam" id="PF00291">
    <property type="entry name" value="PALP"/>
    <property type="match status" value="1"/>
</dbReference>
<comment type="caution">
    <text evidence="8">The sequence shown here is derived from an EMBL/GenBank/DDBJ whole genome shotgun (WGS) entry which is preliminary data.</text>
</comment>
<dbReference type="CDD" id="cd01563">
    <property type="entry name" value="Thr-synth_1"/>
    <property type="match status" value="1"/>
</dbReference>
<evidence type="ECO:0000256" key="1">
    <source>
        <dbReference type="ARBA" id="ARBA00001933"/>
    </source>
</evidence>
<dbReference type="GO" id="GO:0006567">
    <property type="term" value="P:L-threonine catabolic process"/>
    <property type="evidence" value="ECO:0007669"/>
    <property type="project" value="TreeGrafter"/>
</dbReference>
<dbReference type="NCBIfam" id="TIGR00260">
    <property type="entry name" value="thrC"/>
    <property type="match status" value="1"/>
</dbReference>
<evidence type="ECO:0000259" key="7">
    <source>
        <dbReference type="Pfam" id="PF00291"/>
    </source>
</evidence>
<dbReference type="Gene3D" id="3.40.50.1100">
    <property type="match status" value="2"/>
</dbReference>
<comment type="similarity">
    <text evidence="2">Belongs to the threonine synthase family.</text>
</comment>
<feature type="modified residue" description="N6-(pyridoxal phosphate)lysine" evidence="6">
    <location>
        <position position="124"/>
    </location>
</feature>
<dbReference type="GO" id="GO:0003941">
    <property type="term" value="F:L-serine ammonia-lyase activity"/>
    <property type="evidence" value="ECO:0007669"/>
    <property type="project" value="TreeGrafter"/>
</dbReference>
<accession>A0A6B0YSN7</accession>
<organism evidence="8">
    <name type="scientific">Caldilineaceae bacterium SB0664_bin_27</name>
    <dbReference type="NCBI Taxonomy" id="2605260"/>
    <lineage>
        <taxon>Bacteria</taxon>
        <taxon>Bacillati</taxon>
        <taxon>Chloroflexota</taxon>
        <taxon>Caldilineae</taxon>
        <taxon>Caldilineales</taxon>
        <taxon>Caldilineaceae</taxon>
    </lineage>
</organism>
<evidence type="ECO:0000256" key="4">
    <source>
        <dbReference type="ARBA" id="ARBA00023239"/>
    </source>
</evidence>
<dbReference type="EC" id="4.2.3.1" evidence="5"/>
<dbReference type="AlphaFoldDB" id="A0A6B0YSN7"/>
<comment type="cofactor">
    <cofactor evidence="1 6">
        <name>pyridoxal 5'-phosphate</name>
        <dbReference type="ChEBI" id="CHEBI:597326"/>
    </cofactor>
</comment>
<name>A0A6B0YSN7_9CHLR</name>
<dbReference type="InterPro" id="IPR004450">
    <property type="entry name" value="Thr_synthase-like"/>
</dbReference>
<dbReference type="PANTHER" id="PTHR48078">
    <property type="entry name" value="THREONINE DEHYDRATASE, MITOCHONDRIAL-RELATED"/>
    <property type="match status" value="1"/>
</dbReference>
<feature type="domain" description="Tryptophan synthase beta chain-like PALP" evidence="7">
    <location>
        <begin position="89"/>
        <end position="406"/>
    </location>
</feature>
<dbReference type="GO" id="GO:0006565">
    <property type="term" value="P:L-serine catabolic process"/>
    <property type="evidence" value="ECO:0007669"/>
    <property type="project" value="TreeGrafter"/>
</dbReference>
<sequence length="438" mass="45963">MRCLRCGRIYQPGTVDYVCSCRPNSGSDLGHLDAFYHYDAVSTIRTTLSDSSGSSNTSMGAAFSQFTTRTIERWWPLLPVAPDSLPPLPVGDTPLLRADRLADALGLRCLYIKDDGRNPSGSLKDRASAIAVARARETGRDVVATASTGNAAAALAAMSAAAAHASVIFVPRSAPQAKIAQLLVYGSQVLAVDGSYDDAFDLCVHACSEFGWYNRNTGYNPFMTEGKKTVSFEIAAQLAEAKAAAGNMETNSPNAPFVSPDSVFVPVGDGSIIGGVYKGFRELKRLGWSDRVPRIFGVQSTASAAIHNAWRDDLEVPLAVTAGTAADSISVNEPRDAAKALRAVRASGGAFLLVEDESILQAILPLARLGGVFAEPAGATALAGLQEAVHQDLIDPGETVVVISTGSGLKDVPAAMRIVGEPEVIPPSLDAVAESLKM</sequence>